<dbReference type="AlphaFoldDB" id="A0A2P4Q7X7"/>
<name>A0A2P4Q7X7_RHIID</name>
<reference evidence="1 2" key="2">
    <citation type="journal article" date="2018" name="New Phytol.">
        <title>High intraspecific genome diversity in the model arbuscular mycorrhizal symbiont Rhizophagus irregularis.</title>
        <authorList>
            <person name="Chen E.C.H."/>
            <person name="Morin E."/>
            <person name="Beaudet D."/>
            <person name="Noel J."/>
            <person name="Yildirir G."/>
            <person name="Ndikumana S."/>
            <person name="Charron P."/>
            <person name="St-Onge C."/>
            <person name="Giorgi J."/>
            <person name="Kruger M."/>
            <person name="Marton T."/>
            <person name="Ropars J."/>
            <person name="Grigoriev I.V."/>
            <person name="Hainaut M."/>
            <person name="Henrissat B."/>
            <person name="Roux C."/>
            <person name="Martin F."/>
            <person name="Corradi N."/>
        </authorList>
    </citation>
    <scope>NUCLEOTIDE SEQUENCE [LARGE SCALE GENOMIC DNA]</scope>
    <source>
        <strain evidence="1 2">DAOM 197198</strain>
    </source>
</reference>
<organism evidence="1 2">
    <name type="scientific">Rhizophagus irregularis (strain DAOM 181602 / DAOM 197198 / MUCL 43194)</name>
    <name type="common">Arbuscular mycorrhizal fungus</name>
    <name type="synonym">Glomus intraradices</name>
    <dbReference type="NCBI Taxonomy" id="747089"/>
    <lineage>
        <taxon>Eukaryota</taxon>
        <taxon>Fungi</taxon>
        <taxon>Fungi incertae sedis</taxon>
        <taxon>Mucoromycota</taxon>
        <taxon>Glomeromycotina</taxon>
        <taxon>Glomeromycetes</taxon>
        <taxon>Glomerales</taxon>
        <taxon>Glomeraceae</taxon>
        <taxon>Rhizophagus</taxon>
    </lineage>
</organism>
<dbReference type="EMBL" id="AUPC02000079">
    <property type="protein sequence ID" value="POG73753.1"/>
    <property type="molecule type" value="Genomic_DNA"/>
</dbReference>
<evidence type="ECO:0000313" key="1">
    <source>
        <dbReference type="EMBL" id="POG73753.1"/>
    </source>
</evidence>
<dbReference type="VEuPathDB" id="FungiDB:RhiirFUN_005604"/>
<reference evidence="1 2" key="1">
    <citation type="journal article" date="2013" name="Proc. Natl. Acad. Sci. U.S.A.">
        <title>Genome of an arbuscular mycorrhizal fungus provides insight into the oldest plant symbiosis.</title>
        <authorList>
            <person name="Tisserant E."/>
            <person name="Malbreil M."/>
            <person name="Kuo A."/>
            <person name="Kohler A."/>
            <person name="Symeonidi A."/>
            <person name="Balestrini R."/>
            <person name="Charron P."/>
            <person name="Duensing N."/>
            <person name="Frei Dit Frey N."/>
            <person name="Gianinazzi-Pearson V."/>
            <person name="Gilbert L.B."/>
            <person name="Handa Y."/>
            <person name="Herr J.R."/>
            <person name="Hijri M."/>
            <person name="Koul R."/>
            <person name="Kawaguchi M."/>
            <person name="Krajinski F."/>
            <person name="Lammers P.J."/>
            <person name="Masclaux F.G."/>
            <person name="Murat C."/>
            <person name="Morin E."/>
            <person name="Ndikumana S."/>
            <person name="Pagni M."/>
            <person name="Petitpierre D."/>
            <person name="Requena N."/>
            <person name="Rosikiewicz P."/>
            <person name="Riley R."/>
            <person name="Saito K."/>
            <person name="San Clemente H."/>
            <person name="Shapiro H."/>
            <person name="van Tuinen D."/>
            <person name="Becard G."/>
            <person name="Bonfante P."/>
            <person name="Paszkowski U."/>
            <person name="Shachar-Hill Y.Y."/>
            <person name="Tuskan G.A."/>
            <person name="Young P.W."/>
            <person name="Sanders I.R."/>
            <person name="Henrissat B."/>
            <person name="Rensing S.A."/>
            <person name="Grigoriev I.V."/>
            <person name="Corradi N."/>
            <person name="Roux C."/>
            <person name="Martin F."/>
        </authorList>
    </citation>
    <scope>NUCLEOTIDE SEQUENCE [LARGE SCALE GENOMIC DNA]</scope>
    <source>
        <strain evidence="1 2">DAOM 197198</strain>
    </source>
</reference>
<dbReference type="Proteomes" id="UP000018888">
    <property type="component" value="Unassembled WGS sequence"/>
</dbReference>
<evidence type="ECO:0000313" key="2">
    <source>
        <dbReference type="Proteomes" id="UP000018888"/>
    </source>
</evidence>
<proteinExistence type="predicted"/>
<accession>A0A2P4Q7X7</accession>
<sequence length="320" mass="36452">MPVCESGTASPSKLEEIIIELMLFTMPRFSILKTRTRSSVRNLGVEKVSIAKVEQDSSVVDVFQYPEDSLPSRDIKPVNIVNEFSENSKLTHKIEETDIVTYFTNLKKLANLFYQANNAKKSTIKSKRTEISSWCCYSERFEDKVMELRSDKKLTDQTTYNEMKPFLTGVSDGHVSEEDAPAEERTDEVVCAEEEYLTSLGVLDEDVDIKIFWGGGNTLINRNRIEVARLKAIKAINDVEDIKIFDDDFFSDELIDSNHPINARTERVPEGPRISVQHSFLKLTEEKLERYGMEGGPATVLVEFIEGLYETIPRLRLSTT</sequence>
<gene>
    <name evidence="1" type="ORF">GLOIN_2v1772112</name>
</gene>
<protein>
    <submittedName>
        <fullName evidence="1">Uncharacterized protein</fullName>
    </submittedName>
</protein>
<keyword evidence="2" id="KW-1185">Reference proteome</keyword>
<comment type="caution">
    <text evidence="1">The sequence shown here is derived from an EMBL/GenBank/DDBJ whole genome shotgun (WGS) entry which is preliminary data.</text>
</comment>